<keyword evidence="2" id="KW-0472">Membrane</keyword>
<keyword evidence="4" id="KW-1185">Reference proteome</keyword>
<proteinExistence type="predicted"/>
<evidence type="ECO:0000256" key="2">
    <source>
        <dbReference type="SAM" id="Phobius"/>
    </source>
</evidence>
<organism evidence="3 4">
    <name type="scientific">Paractinoplanes toevensis</name>
    <dbReference type="NCBI Taxonomy" id="571911"/>
    <lineage>
        <taxon>Bacteria</taxon>
        <taxon>Bacillati</taxon>
        <taxon>Actinomycetota</taxon>
        <taxon>Actinomycetes</taxon>
        <taxon>Micromonosporales</taxon>
        <taxon>Micromonosporaceae</taxon>
        <taxon>Paractinoplanes</taxon>
    </lineage>
</organism>
<dbReference type="AlphaFoldDB" id="A0A919TJJ5"/>
<dbReference type="Pfam" id="PF22564">
    <property type="entry name" value="HAAS"/>
    <property type="match status" value="1"/>
</dbReference>
<feature type="compositionally biased region" description="Low complexity" evidence="1">
    <location>
        <begin position="118"/>
        <end position="135"/>
    </location>
</feature>
<dbReference type="Proteomes" id="UP000677082">
    <property type="component" value="Unassembled WGS sequence"/>
</dbReference>
<evidence type="ECO:0000256" key="1">
    <source>
        <dbReference type="SAM" id="MobiDB-lite"/>
    </source>
</evidence>
<comment type="caution">
    <text evidence="3">The sequence shown here is derived from an EMBL/GenBank/DDBJ whole genome shotgun (WGS) entry which is preliminary data.</text>
</comment>
<keyword evidence="2" id="KW-1133">Transmembrane helix</keyword>
<dbReference type="RefSeq" id="WP_213011020.1">
    <property type="nucleotide sequence ID" value="NZ_BOQN01000091.1"/>
</dbReference>
<keyword evidence="2" id="KW-0812">Transmembrane</keyword>
<feature type="region of interest" description="Disordered" evidence="1">
    <location>
        <begin position="115"/>
        <end position="135"/>
    </location>
</feature>
<reference evidence="3 4" key="1">
    <citation type="submission" date="2021-03" db="EMBL/GenBank/DDBJ databases">
        <title>Whole genome shotgun sequence of Actinoplanes toevensis NBRC 105298.</title>
        <authorList>
            <person name="Komaki H."/>
            <person name="Tamura T."/>
        </authorList>
    </citation>
    <scope>NUCLEOTIDE SEQUENCE [LARGE SCALE GENOMIC DNA]</scope>
    <source>
        <strain evidence="3 4">NBRC 105298</strain>
    </source>
</reference>
<evidence type="ECO:0000313" key="4">
    <source>
        <dbReference type="Proteomes" id="UP000677082"/>
    </source>
</evidence>
<accession>A0A919TJJ5</accession>
<evidence type="ECO:0000313" key="3">
    <source>
        <dbReference type="EMBL" id="GIM95294.1"/>
    </source>
</evidence>
<protein>
    <submittedName>
        <fullName evidence="3">Uncharacterized protein</fullName>
    </submittedName>
</protein>
<feature type="transmembrane region" description="Helical" evidence="2">
    <location>
        <begin position="89"/>
        <end position="112"/>
    </location>
</feature>
<gene>
    <name evidence="3" type="ORF">Ato02nite_070870</name>
</gene>
<sequence length="135" mass="14446">MNTKNTDVVAEYLHEVDVRLAGLPVLQRRELLADLTAHIASEKAERNIQSEGELIEVLERLGSPEVVAAAAHEEFGPAAPPPAKRTISWYWPAAAIAGVVLVLFICFGAFFAQSSSGPEPATKAPATTEPAPMRS</sequence>
<dbReference type="EMBL" id="BOQN01000091">
    <property type="protein sequence ID" value="GIM95294.1"/>
    <property type="molecule type" value="Genomic_DNA"/>
</dbReference>
<name>A0A919TJJ5_9ACTN</name>